<sequence>MEGCRMDHVRTSKAILKTRLWATATVLPGPAKRALLVSNNANTEVQSTVRAKVVKDTRPVIIDIGTSSCKIGYAGDAKPSFIVSSRVGKLGDNLKEHFIGKESDIYSNISQKFADPIRHGIIVDWDCIEATLEYLFVEEMKIRPIDHPVLLSDPPLSPITNREKYTEMMFETFNIPAFHIAHQSRLSMYSYGRTSSLVVECGHGVSYVVPIIDGHVLPSLIRRADYAGADVTKYLMQLLNGSGQTFNEEHLDILEDIKNKYCYMALDFNNEIASSSTKYLMEYKLPDEQKITIGKQRFICPEMLLQPSLIGSPQPGLQDMTMTCINRCDASFTESMHNNILLCGGMTMLKGFPERFRKELNKLPSHQTPCVVAWPGRQFSAWKGGSVLASLNYFQQICLYRREYEEYGPSIVYRQCF</sequence>
<dbReference type="OrthoDB" id="9925380at2759"/>
<dbReference type="GO" id="GO:0005856">
    <property type="term" value="C:cytoskeleton"/>
    <property type="evidence" value="ECO:0007669"/>
    <property type="project" value="UniProtKB-SubCell"/>
</dbReference>
<gene>
    <name evidence="5" type="ORF">GDO78_012128</name>
</gene>
<keyword evidence="6" id="KW-1185">Reference proteome</keyword>
<evidence type="ECO:0000313" key="6">
    <source>
        <dbReference type="Proteomes" id="UP000770717"/>
    </source>
</evidence>
<dbReference type="InterPro" id="IPR043129">
    <property type="entry name" value="ATPase_NBD"/>
</dbReference>
<evidence type="ECO:0008006" key="7">
    <source>
        <dbReference type="Google" id="ProtNLM"/>
    </source>
</evidence>
<protein>
    <recommendedName>
        <fullName evidence="7">Actin-like protein 7A</fullName>
    </recommendedName>
</protein>
<comment type="subcellular location">
    <subcellularLocation>
        <location evidence="1">Cytoplasm</location>
        <location evidence="1">Cytoskeleton</location>
    </subcellularLocation>
</comment>
<keyword evidence="3" id="KW-0963">Cytoplasm</keyword>
<evidence type="ECO:0000256" key="3">
    <source>
        <dbReference type="ARBA" id="ARBA00023212"/>
    </source>
</evidence>
<dbReference type="Gene3D" id="3.90.640.10">
    <property type="entry name" value="Actin, Chain A, domain 4"/>
    <property type="match status" value="1"/>
</dbReference>
<dbReference type="Proteomes" id="UP000770717">
    <property type="component" value="Unassembled WGS sequence"/>
</dbReference>
<dbReference type="Pfam" id="PF00022">
    <property type="entry name" value="Actin"/>
    <property type="match status" value="1"/>
</dbReference>
<evidence type="ECO:0000256" key="4">
    <source>
        <dbReference type="RuleBase" id="RU000487"/>
    </source>
</evidence>
<organism evidence="5 6">
    <name type="scientific">Eleutherodactylus coqui</name>
    <name type="common">Puerto Rican coqui</name>
    <dbReference type="NCBI Taxonomy" id="57060"/>
    <lineage>
        <taxon>Eukaryota</taxon>
        <taxon>Metazoa</taxon>
        <taxon>Chordata</taxon>
        <taxon>Craniata</taxon>
        <taxon>Vertebrata</taxon>
        <taxon>Euteleostomi</taxon>
        <taxon>Amphibia</taxon>
        <taxon>Batrachia</taxon>
        <taxon>Anura</taxon>
        <taxon>Neobatrachia</taxon>
        <taxon>Hyloidea</taxon>
        <taxon>Eleutherodactylidae</taxon>
        <taxon>Eleutherodactylinae</taxon>
        <taxon>Eleutherodactylus</taxon>
        <taxon>Eleutherodactylus</taxon>
    </lineage>
</organism>
<dbReference type="EMBL" id="WNTK01000007">
    <property type="protein sequence ID" value="KAG9480500.1"/>
    <property type="molecule type" value="Genomic_DNA"/>
</dbReference>
<reference evidence="5" key="1">
    <citation type="thesis" date="2020" institute="ProQuest LLC" country="789 East Eisenhower Parkway, Ann Arbor, MI, USA">
        <title>Comparative Genomics and Chromosome Evolution.</title>
        <authorList>
            <person name="Mudd A.B."/>
        </authorList>
    </citation>
    <scope>NUCLEOTIDE SEQUENCE</scope>
    <source>
        <strain evidence="5">HN-11 Male</strain>
        <tissue evidence="5">Kidney and liver</tissue>
    </source>
</reference>
<dbReference type="FunFam" id="3.30.420.40:FF:000050">
    <property type="entry name" value="Actin, alpha skeletal muscle"/>
    <property type="match status" value="1"/>
</dbReference>
<dbReference type="Gene3D" id="3.30.420.40">
    <property type="match status" value="2"/>
</dbReference>
<dbReference type="FunFam" id="3.90.640.10:FF:000007">
    <property type="entry name" value="Actin like 7B"/>
    <property type="match status" value="1"/>
</dbReference>
<name>A0A8J6K6J8_ELECQ</name>
<comment type="similarity">
    <text evidence="2 4">Belongs to the actin family.</text>
</comment>
<dbReference type="InterPro" id="IPR004000">
    <property type="entry name" value="Actin"/>
</dbReference>
<dbReference type="SUPFAM" id="SSF53067">
    <property type="entry name" value="Actin-like ATPase domain"/>
    <property type="match status" value="2"/>
</dbReference>
<dbReference type="PRINTS" id="PR00190">
    <property type="entry name" value="ACTIN"/>
</dbReference>
<comment type="caution">
    <text evidence="5">The sequence shown here is derived from an EMBL/GenBank/DDBJ whole genome shotgun (WGS) entry which is preliminary data.</text>
</comment>
<evidence type="ECO:0000256" key="1">
    <source>
        <dbReference type="ARBA" id="ARBA00004245"/>
    </source>
</evidence>
<keyword evidence="3" id="KW-0206">Cytoskeleton</keyword>
<dbReference type="SMART" id="SM00268">
    <property type="entry name" value="ACTIN"/>
    <property type="match status" value="1"/>
</dbReference>
<proteinExistence type="inferred from homology"/>
<accession>A0A8J6K6J8</accession>
<dbReference type="PANTHER" id="PTHR11937">
    <property type="entry name" value="ACTIN"/>
    <property type="match status" value="1"/>
</dbReference>
<dbReference type="AlphaFoldDB" id="A0A8J6K6J8"/>
<evidence type="ECO:0000256" key="2">
    <source>
        <dbReference type="ARBA" id="ARBA00006752"/>
    </source>
</evidence>
<evidence type="ECO:0000313" key="5">
    <source>
        <dbReference type="EMBL" id="KAG9480500.1"/>
    </source>
</evidence>